<keyword evidence="2" id="KW-1185">Reference proteome</keyword>
<sequence>MLQRVCTQQQGKASTMAADVTGELVERGHQGQVPCFVHGPSSLAGTSSLALLKNKDKRKKLTLSQVEDCLPVLLALLQHPQSPAVVRDIVLVLKELVSEKEAGKARCRALVQCNGSQVLLTLLAHHREMGLTEPTFLVTLYALLSKLASRDAKFPLKARLLGALKAPLEELKRFKVKLRVRLAALLLLTKILPNRLNATLLGNEGLVGELLRLVDKRPTLCLQTAHCLDCLAWATRSKRNVLQVVQHGDAQPLLLLLSPGPGCPVPNGNHREKLLVRTLRANLQCLLNVANCKTGRRWLSDGGTPMLLWRWCSTLPEGAPWERLVALACVVIQRCLPPFRLPVASLDSPIAWPPPEWANRAGAHRARDDSVPGDGPGSLMAMDAEESSQSATSSSSEHEADSENEQLEDMQAHAVLPGNETDLDLLEYARFFPELQLQNGCMGVLSEVSKIREGSAESGAVTSRSPDDSLDGQEPAGWQEEQYQRVAQSTQGVVPLVKLAYPELKGHNHRGDLEPLNPDNNMHARAKLLEHVGVQLGMKVVTSRVAYDYDELVTHQLPPERPLGNDDEARAALGRVCVPLRFESRFESGNLRKAIQVGDFEYNLIMSPDVSTNFHHRWFYFEVAGMCEDVDYTFNIINFERSFSLYMEGLCPLLYSVRDACLHGAGWRRVGEHVCYFRNQYVRRGHEGPFHTLSFCLRFPHRGDVCYLACAFPYSFSLLKAHLHCWMQSHDASSIFFQRQELCKTTSGNPVPVLTLTAKPLEVSRPHVFLSARVHPGETNSSWIMKGLVDFLLSSKPLAQRLRQTFVFKLVPMLNPDGVINGCHRCSLEGQDLNRQWSYPDALMHPTVFHSKALIRYLASVSHTPLLLVDFHGHSRRYNVFLYGCSPSKSWCPQDQLQEDDQIYEAFPTLLHQASPAFVFDQCCFDVERSKESTARVTAWRQLGIQLSYTLECSLSGCDHGMYAGFHLGLAQLQQIGAEFGHALSRLGLSGHGSRVRLDPACSDLVSSCRKAKEKRRTRSSTSSSSTSNHSLIPADDEESVEADAAAEPTSDEMR</sequence>
<comment type="caution">
    <text evidence="1">The sequence shown here is derived from an EMBL/GenBank/DDBJ whole genome shotgun (WGS) entry which is preliminary data.</text>
</comment>
<protein>
    <submittedName>
        <fullName evidence="1">Uncharacterized protein</fullName>
    </submittedName>
</protein>
<accession>A0AC60NW36</accession>
<evidence type="ECO:0000313" key="1">
    <source>
        <dbReference type="EMBL" id="KAG0411370.1"/>
    </source>
</evidence>
<reference evidence="1 2" key="1">
    <citation type="journal article" date="2020" name="Cell">
        <title>Large-Scale Comparative Analyses of Tick Genomes Elucidate Their Genetic Diversity and Vector Capacities.</title>
        <authorList>
            <consortium name="Tick Genome and Microbiome Consortium (TIGMIC)"/>
            <person name="Jia N."/>
            <person name="Wang J."/>
            <person name="Shi W."/>
            <person name="Du L."/>
            <person name="Sun Y."/>
            <person name="Zhan W."/>
            <person name="Jiang J.F."/>
            <person name="Wang Q."/>
            <person name="Zhang B."/>
            <person name="Ji P."/>
            <person name="Bell-Sakyi L."/>
            <person name="Cui X.M."/>
            <person name="Yuan T.T."/>
            <person name="Jiang B.G."/>
            <person name="Yang W.F."/>
            <person name="Lam T.T."/>
            <person name="Chang Q.C."/>
            <person name="Ding S.J."/>
            <person name="Wang X.J."/>
            <person name="Zhu J.G."/>
            <person name="Ruan X.D."/>
            <person name="Zhao L."/>
            <person name="Wei J.T."/>
            <person name="Ye R.Z."/>
            <person name="Que T.C."/>
            <person name="Du C.H."/>
            <person name="Zhou Y.H."/>
            <person name="Cheng J.X."/>
            <person name="Dai P.F."/>
            <person name="Guo W.B."/>
            <person name="Han X.H."/>
            <person name="Huang E.J."/>
            <person name="Li L.F."/>
            <person name="Wei W."/>
            <person name="Gao Y.C."/>
            <person name="Liu J.Z."/>
            <person name="Shao H.Z."/>
            <person name="Wang X."/>
            <person name="Wang C.C."/>
            <person name="Yang T.C."/>
            <person name="Huo Q.B."/>
            <person name="Li W."/>
            <person name="Chen H.Y."/>
            <person name="Chen S.E."/>
            <person name="Zhou L.G."/>
            <person name="Ni X.B."/>
            <person name="Tian J.H."/>
            <person name="Sheng Y."/>
            <person name="Liu T."/>
            <person name="Pan Y.S."/>
            <person name="Xia L.Y."/>
            <person name="Li J."/>
            <person name="Zhao F."/>
            <person name="Cao W.C."/>
        </authorList>
    </citation>
    <scope>NUCLEOTIDE SEQUENCE [LARGE SCALE GENOMIC DNA]</scope>
    <source>
        <strain evidence="1">Iper-2018</strain>
    </source>
</reference>
<dbReference type="EMBL" id="JABSTQ010011435">
    <property type="protein sequence ID" value="KAG0411370.1"/>
    <property type="molecule type" value="Genomic_DNA"/>
</dbReference>
<organism evidence="1 2">
    <name type="scientific">Ixodes persulcatus</name>
    <name type="common">Taiga tick</name>
    <dbReference type="NCBI Taxonomy" id="34615"/>
    <lineage>
        <taxon>Eukaryota</taxon>
        <taxon>Metazoa</taxon>
        <taxon>Ecdysozoa</taxon>
        <taxon>Arthropoda</taxon>
        <taxon>Chelicerata</taxon>
        <taxon>Arachnida</taxon>
        <taxon>Acari</taxon>
        <taxon>Parasitiformes</taxon>
        <taxon>Ixodida</taxon>
        <taxon>Ixodoidea</taxon>
        <taxon>Ixodidae</taxon>
        <taxon>Ixodinae</taxon>
        <taxon>Ixodes</taxon>
    </lineage>
</organism>
<dbReference type="Proteomes" id="UP000805193">
    <property type="component" value="Unassembled WGS sequence"/>
</dbReference>
<gene>
    <name evidence="1" type="ORF">HPB47_011476</name>
</gene>
<proteinExistence type="predicted"/>
<name>A0AC60NW36_IXOPE</name>
<evidence type="ECO:0000313" key="2">
    <source>
        <dbReference type="Proteomes" id="UP000805193"/>
    </source>
</evidence>